<dbReference type="Gene3D" id="2.60.120.330">
    <property type="entry name" value="B-lactam Antibiotic, Isopenicillin N Synthase, Chain"/>
    <property type="match status" value="1"/>
</dbReference>
<dbReference type="InterPro" id="IPR050231">
    <property type="entry name" value="Iron_ascorbate_oxido_reductase"/>
</dbReference>
<dbReference type="HOGENOM" id="CLU_010119_6_3_1"/>
<evidence type="ECO:0000313" key="3">
    <source>
        <dbReference type="EMBL" id="KIJ62983.1"/>
    </source>
</evidence>
<organism evidence="3 4">
    <name type="scientific">Hydnomerulius pinastri MD-312</name>
    <dbReference type="NCBI Taxonomy" id="994086"/>
    <lineage>
        <taxon>Eukaryota</taxon>
        <taxon>Fungi</taxon>
        <taxon>Dikarya</taxon>
        <taxon>Basidiomycota</taxon>
        <taxon>Agaricomycotina</taxon>
        <taxon>Agaricomycetes</taxon>
        <taxon>Agaricomycetidae</taxon>
        <taxon>Boletales</taxon>
        <taxon>Boletales incertae sedis</taxon>
        <taxon>Leucogyrophana</taxon>
    </lineage>
</organism>
<proteinExistence type="inferred from homology"/>
<dbReference type="PANTHER" id="PTHR47990">
    <property type="entry name" value="2-OXOGLUTARATE (2OG) AND FE(II)-DEPENDENT OXYGENASE SUPERFAMILY PROTEIN-RELATED"/>
    <property type="match status" value="1"/>
</dbReference>
<evidence type="ECO:0000313" key="4">
    <source>
        <dbReference type="Proteomes" id="UP000053820"/>
    </source>
</evidence>
<keyword evidence="1" id="KW-0560">Oxidoreductase</keyword>
<gene>
    <name evidence="3" type="ORF">HYDPIDRAFT_114132</name>
</gene>
<dbReference type="PRINTS" id="PR00682">
    <property type="entry name" value="IPNSYNTHASE"/>
</dbReference>
<name>A0A0C9W764_9AGAM</name>
<dbReference type="InterPro" id="IPR026992">
    <property type="entry name" value="DIOX_N"/>
</dbReference>
<keyword evidence="1" id="KW-0408">Iron</keyword>
<dbReference type="GO" id="GO:0016491">
    <property type="term" value="F:oxidoreductase activity"/>
    <property type="evidence" value="ECO:0007669"/>
    <property type="project" value="UniProtKB-KW"/>
</dbReference>
<dbReference type="OrthoDB" id="288590at2759"/>
<keyword evidence="1" id="KW-0479">Metal-binding</keyword>
<dbReference type="GO" id="GO:0046872">
    <property type="term" value="F:metal ion binding"/>
    <property type="evidence" value="ECO:0007669"/>
    <property type="project" value="UniProtKB-KW"/>
</dbReference>
<dbReference type="EMBL" id="KN839853">
    <property type="protein sequence ID" value="KIJ62983.1"/>
    <property type="molecule type" value="Genomic_DNA"/>
</dbReference>
<evidence type="ECO:0000256" key="1">
    <source>
        <dbReference type="RuleBase" id="RU003682"/>
    </source>
</evidence>
<reference evidence="3 4" key="1">
    <citation type="submission" date="2014-04" db="EMBL/GenBank/DDBJ databases">
        <title>Evolutionary Origins and Diversification of the Mycorrhizal Mutualists.</title>
        <authorList>
            <consortium name="DOE Joint Genome Institute"/>
            <consortium name="Mycorrhizal Genomics Consortium"/>
            <person name="Kohler A."/>
            <person name="Kuo A."/>
            <person name="Nagy L.G."/>
            <person name="Floudas D."/>
            <person name="Copeland A."/>
            <person name="Barry K.W."/>
            <person name="Cichocki N."/>
            <person name="Veneault-Fourrey C."/>
            <person name="LaButti K."/>
            <person name="Lindquist E.A."/>
            <person name="Lipzen A."/>
            <person name="Lundell T."/>
            <person name="Morin E."/>
            <person name="Murat C."/>
            <person name="Riley R."/>
            <person name="Ohm R."/>
            <person name="Sun H."/>
            <person name="Tunlid A."/>
            <person name="Henrissat B."/>
            <person name="Grigoriev I.V."/>
            <person name="Hibbett D.S."/>
            <person name="Martin F."/>
        </authorList>
    </citation>
    <scope>NUCLEOTIDE SEQUENCE [LARGE SCALE GENOMIC DNA]</scope>
    <source>
        <strain evidence="3 4">MD-312</strain>
    </source>
</reference>
<dbReference type="AlphaFoldDB" id="A0A0C9W764"/>
<dbReference type="InterPro" id="IPR005123">
    <property type="entry name" value="Oxoglu/Fe-dep_dioxygenase_dom"/>
</dbReference>
<dbReference type="Pfam" id="PF03171">
    <property type="entry name" value="2OG-FeII_Oxy"/>
    <property type="match status" value="1"/>
</dbReference>
<feature type="domain" description="Fe2OG dioxygenase" evidence="2">
    <location>
        <begin position="187"/>
        <end position="292"/>
    </location>
</feature>
<dbReference type="InterPro" id="IPR044861">
    <property type="entry name" value="IPNS-like_FE2OG_OXY"/>
</dbReference>
<protein>
    <recommendedName>
        <fullName evidence="2">Fe2OG dioxygenase domain-containing protein</fullName>
    </recommendedName>
</protein>
<accession>A0A0C9W764</accession>
<keyword evidence="4" id="KW-1185">Reference proteome</keyword>
<dbReference type="SUPFAM" id="SSF51197">
    <property type="entry name" value="Clavaminate synthase-like"/>
    <property type="match status" value="1"/>
</dbReference>
<dbReference type="Proteomes" id="UP000053820">
    <property type="component" value="Unassembled WGS sequence"/>
</dbReference>
<dbReference type="InterPro" id="IPR027443">
    <property type="entry name" value="IPNS-like_sf"/>
</dbReference>
<sequence length="336" mass="37873">MSLLETITIGAIDRIPLIDFGNLLTATPEEKHSLALQIREACVSVGFFYVKNHGLPAKCVDDLLVALNEYFSLPEETKLKLRWRTLENFKGYKPLLGANVEPGNRGDLHEGFEIGWEQLNASTDDDKTAHARVTCGENVWPSEPAGFREAMLNYYHAVFAVGEALYPLFALALDLPETYFDDKTRRSAPIMRPLHYPPQDGPVDDRAVGIGAHTDFECFTILWQQPEILALQVLNSEKQWVGAPPIDGTLVVNIGDEFARLSNDVFKSAVHRAVNRTGIRRYSIPMFFGMDPDVLIEPIPSCVDKERPAKYKPITAGEYLDQRLKAMYYKQMSNHM</sequence>
<dbReference type="Pfam" id="PF14226">
    <property type="entry name" value="DIOX_N"/>
    <property type="match status" value="1"/>
</dbReference>
<dbReference type="PROSITE" id="PS51471">
    <property type="entry name" value="FE2OG_OXY"/>
    <property type="match status" value="1"/>
</dbReference>
<evidence type="ECO:0000259" key="2">
    <source>
        <dbReference type="PROSITE" id="PS51471"/>
    </source>
</evidence>
<comment type="similarity">
    <text evidence="1">Belongs to the iron/ascorbate-dependent oxidoreductase family.</text>
</comment>